<dbReference type="PATRIC" id="fig|1513271.3.peg.549"/>
<dbReference type="EMBL" id="LAZL01000003">
    <property type="protein sequence ID" value="KMT66455.1"/>
    <property type="molecule type" value="Genomic_DNA"/>
</dbReference>
<feature type="active site" description="Charge relay system" evidence="1">
    <location>
        <position position="295"/>
    </location>
</feature>
<dbReference type="Gene3D" id="3.40.50.1820">
    <property type="entry name" value="alpha/beta hydrolase"/>
    <property type="match status" value="1"/>
</dbReference>
<feature type="active site" description="Charge relay system" evidence="1">
    <location>
        <position position="266"/>
    </location>
</feature>
<evidence type="ECO:0000313" key="5">
    <source>
        <dbReference type="Proteomes" id="UP000037600"/>
    </source>
</evidence>
<name>A0A0J8GUK0_9ALTE</name>
<dbReference type="SUPFAM" id="SSF53474">
    <property type="entry name" value="alpha/beta-Hydrolases"/>
    <property type="match status" value="1"/>
</dbReference>
<evidence type="ECO:0000256" key="1">
    <source>
        <dbReference type="PIRSR" id="PIRSR639069-1"/>
    </source>
</evidence>
<dbReference type="AlphaFoldDB" id="A0A0J8GUK0"/>
<dbReference type="Pfam" id="PF05448">
    <property type="entry name" value="AXE1"/>
    <property type="match status" value="1"/>
</dbReference>
<evidence type="ECO:0000313" key="4">
    <source>
        <dbReference type="EMBL" id="KMT66455.1"/>
    </source>
</evidence>
<evidence type="ECO:0000256" key="2">
    <source>
        <dbReference type="PIRSR" id="PIRSR639069-2"/>
    </source>
</evidence>
<comment type="caution">
    <text evidence="4">The sequence shown here is derived from an EMBL/GenBank/DDBJ whole genome shotgun (WGS) entry which is preliminary data.</text>
</comment>
<evidence type="ECO:0000259" key="3">
    <source>
        <dbReference type="Pfam" id="PF05448"/>
    </source>
</evidence>
<dbReference type="PANTHER" id="PTHR40111">
    <property type="entry name" value="CEPHALOSPORIN-C DEACETYLASE"/>
    <property type="match status" value="1"/>
</dbReference>
<protein>
    <submittedName>
        <fullName evidence="4">Deacetylase</fullName>
    </submittedName>
</protein>
<feature type="binding site" evidence="2">
    <location>
        <position position="99"/>
    </location>
    <ligand>
        <name>substrate</name>
    </ligand>
</feature>
<organism evidence="4 5">
    <name type="scientific">Catenovulum maritimum</name>
    <dbReference type="NCBI Taxonomy" id="1513271"/>
    <lineage>
        <taxon>Bacteria</taxon>
        <taxon>Pseudomonadati</taxon>
        <taxon>Pseudomonadota</taxon>
        <taxon>Gammaproteobacteria</taxon>
        <taxon>Alteromonadales</taxon>
        <taxon>Alteromonadaceae</taxon>
        <taxon>Catenovulum</taxon>
    </lineage>
</organism>
<keyword evidence="5" id="KW-1185">Reference proteome</keyword>
<gene>
    <name evidence="4" type="ORF">XM47_02610</name>
</gene>
<dbReference type="GO" id="GO:0052689">
    <property type="term" value="F:carboxylic ester hydrolase activity"/>
    <property type="evidence" value="ECO:0007669"/>
    <property type="project" value="TreeGrafter"/>
</dbReference>
<dbReference type="PANTHER" id="PTHR40111:SF1">
    <property type="entry name" value="CEPHALOSPORIN-C DEACETYLASE"/>
    <property type="match status" value="1"/>
</dbReference>
<reference evidence="4 5" key="1">
    <citation type="submission" date="2015-04" db="EMBL/GenBank/DDBJ databases">
        <title>Draft Genome Sequence of the Novel Agar-Digesting Marine Bacterium Q1.</title>
        <authorList>
            <person name="Li Y."/>
            <person name="Li D."/>
            <person name="Chen G."/>
            <person name="Du Z."/>
        </authorList>
    </citation>
    <scope>NUCLEOTIDE SEQUENCE [LARGE SCALE GENOMIC DNA]</scope>
    <source>
        <strain evidence="4 5">Q1</strain>
    </source>
</reference>
<dbReference type="STRING" id="1513271.XM47_02610"/>
<dbReference type="InterPro" id="IPR008391">
    <property type="entry name" value="AXE1_dom"/>
</dbReference>
<accession>A0A0J8GUK0</accession>
<dbReference type="GO" id="GO:0005976">
    <property type="term" value="P:polysaccharide metabolic process"/>
    <property type="evidence" value="ECO:0007669"/>
    <property type="project" value="TreeGrafter"/>
</dbReference>
<feature type="active site" description="Nucleophile" evidence="1">
    <location>
        <position position="183"/>
    </location>
</feature>
<sequence>MDNLIEYPFDPTYGYNLHSLLKVAAPAVPLDYEQFWHAKYANALTIHPMPRILDTGVTRGQHRVFEIQYTSTNDFKINGWLCLPTTGRVNRGFVVSHGYAGREGPDYHLPFSDSAILFPCCRGLSRSAQSPISTEPKWHVLHDIDKKDQYIIGGCVEDIWLAVSALIRLFPNLQQHIGFLGISFGGGVGAMAVAWDKRISKAHFNIPSFGNQPLRLELATTGSADSVQNFYKQNKQLTLNTLSYYDAAIAAKFITIPTHTAAALFDPMVAPPGQFSIYNAIRDDKSLFVLEAGHHDYPNKQKQDTALLKELDTFFNTL</sequence>
<dbReference type="InterPro" id="IPR029058">
    <property type="entry name" value="AB_hydrolase_fold"/>
</dbReference>
<feature type="domain" description="Acetyl xylan esterase" evidence="3">
    <location>
        <begin position="27"/>
        <end position="304"/>
    </location>
</feature>
<proteinExistence type="predicted"/>
<dbReference type="Proteomes" id="UP000037600">
    <property type="component" value="Unassembled WGS sequence"/>
</dbReference>
<dbReference type="InterPro" id="IPR039069">
    <property type="entry name" value="CE7"/>
</dbReference>